<feature type="domain" description="CMP/dCMP-type deaminase" evidence="17">
    <location>
        <begin position="1"/>
        <end position="123"/>
    </location>
</feature>
<dbReference type="InterPro" id="IPR002125">
    <property type="entry name" value="CMP_dCMP_dom"/>
</dbReference>
<dbReference type="AlphaFoldDB" id="A0A401FRU8"/>
<sequence length="369" mass="39652">MDDTHYMRTALGLAEKGAGYTSPNPMVGAVVVRDGHIVGRGWHEAVGGPHAEVNALEDAGPLADGATLYVTLEPCNHTGRTPPCTQKILESGVRRVVVAMDDPNPEVKGGGNDCLKNRGVAVTTGVCEAEARRLNESFIKYVKTRRPFVVLKCAATLDGSIATRTGDARWVSGEASRAFVHQLRHRMDGIMVGIGTVISDNPSLTTRLDSGKGLDPTRIILDSKLSIPEDAKVLRLESGADTVLVTGEAVSDTKKAVLRNKGIRVISAPLRDGGINLDLLMNRLGYIGITSLLIEGGSRVIASALQARIVDKIMFFYAPKILGGDDGIPICRGAGPKLMRQCIPIRDMNVRQFGEDIMVEGYIDKSKTW</sequence>
<dbReference type="GO" id="GO:0050661">
    <property type="term" value="F:NADP binding"/>
    <property type="evidence" value="ECO:0007669"/>
    <property type="project" value="InterPro"/>
</dbReference>
<feature type="binding site" evidence="15">
    <location>
        <position position="207"/>
    </location>
    <ligand>
        <name>substrate</name>
    </ligand>
</feature>
<evidence type="ECO:0000256" key="6">
    <source>
        <dbReference type="ARBA" id="ARBA00022619"/>
    </source>
</evidence>
<evidence type="ECO:0000256" key="1">
    <source>
        <dbReference type="ARBA" id="ARBA00002151"/>
    </source>
</evidence>
<evidence type="ECO:0000256" key="11">
    <source>
        <dbReference type="ARBA" id="ARBA00023002"/>
    </source>
</evidence>
<dbReference type="OrthoDB" id="9800865at2"/>
<keyword evidence="10 13" id="KW-0521">NADP</keyword>
<gene>
    <name evidence="18" type="ORF">DENIS_0627</name>
</gene>
<evidence type="ECO:0000256" key="7">
    <source>
        <dbReference type="ARBA" id="ARBA00022723"/>
    </source>
</evidence>
<feature type="binding site" evidence="16">
    <location>
        <position position="84"/>
    </location>
    <ligand>
        <name>Zn(2+)</name>
        <dbReference type="ChEBI" id="CHEBI:29105"/>
        <note>catalytic</note>
    </ligand>
</feature>
<dbReference type="Pfam" id="PF00383">
    <property type="entry name" value="dCMP_cyt_deam_1"/>
    <property type="match status" value="1"/>
</dbReference>
<dbReference type="InterPro" id="IPR024072">
    <property type="entry name" value="DHFR-like_dom_sf"/>
</dbReference>
<feature type="binding site" evidence="16">
    <location>
        <position position="50"/>
    </location>
    <ligand>
        <name>Zn(2+)</name>
        <dbReference type="ChEBI" id="CHEBI:29105"/>
        <note>catalytic</note>
    </ligand>
</feature>
<feature type="binding site" evidence="16">
    <location>
        <position position="75"/>
    </location>
    <ligand>
        <name>Zn(2+)</name>
        <dbReference type="ChEBI" id="CHEBI:29105"/>
        <note>catalytic</note>
    </ligand>
</feature>
<dbReference type="NCBIfam" id="TIGR00326">
    <property type="entry name" value="eubact_ribD"/>
    <property type="match status" value="1"/>
</dbReference>
<evidence type="ECO:0000256" key="8">
    <source>
        <dbReference type="ARBA" id="ARBA00022801"/>
    </source>
</evidence>
<evidence type="ECO:0000313" key="19">
    <source>
        <dbReference type="Proteomes" id="UP000288096"/>
    </source>
</evidence>
<dbReference type="Pfam" id="PF01872">
    <property type="entry name" value="RibD_C"/>
    <property type="match status" value="1"/>
</dbReference>
<protein>
    <recommendedName>
        <fullName evidence="13">Riboflavin biosynthesis protein RibD</fullName>
    </recommendedName>
    <domain>
        <recommendedName>
            <fullName evidence="13">Diaminohydroxyphosphoribosylaminopyrimidine deaminase</fullName>
            <shortName evidence="13">DRAP deaminase</shortName>
            <ecNumber evidence="13">3.5.4.26</ecNumber>
        </recommendedName>
        <alternativeName>
            <fullName evidence="13">Riboflavin-specific deaminase</fullName>
        </alternativeName>
    </domain>
    <domain>
        <recommendedName>
            <fullName evidence="13">5-amino-6-(5-phosphoribosylamino)uracil reductase</fullName>
            <ecNumber evidence="13">1.1.1.193</ecNumber>
        </recommendedName>
        <alternativeName>
            <fullName evidence="13">HTP reductase</fullName>
        </alternativeName>
    </domain>
</protein>
<evidence type="ECO:0000256" key="9">
    <source>
        <dbReference type="ARBA" id="ARBA00022833"/>
    </source>
</evidence>
<organism evidence="18 19">
    <name type="scientific">Desulfonema ishimotonii</name>
    <dbReference type="NCBI Taxonomy" id="45657"/>
    <lineage>
        <taxon>Bacteria</taxon>
        <taxon>Pseudomonadati</taxon>
        <taxon>Thermodesulfobacteriota</taxon>
        <taxon>Desulfobacteria</taxon>
        <taxon>Desulfobacterales</taxon>
        <taxon>Desulfococcaceae</taxon>
        <taxon>Desulfonema</taxon>
    </lineage>
</organism>
<comment type="catalytic activity">
    <reaction evidence="13">
        <text>5-amino-6-(5-phospho-D-ribitylamino)uracil + NADP(+) = 5-amino-6-(5-phospho-D-ribosylamino)uracil + NADPH + H(+)</text>
        <dbReference type="Rhea" id="RHEA:17845"/>
        <dbReference type="ChEBI" id="CHEBI:15378"/>
        <dbReference type="ChEBI" id="CHEBI:57783"/>
        <dbReference type="ChEBI" id="CHEBI:58349"/>
        <dbReference type="ChEBI" id="CHEBI:58421"/>
        <dbReference type="ChEBI" id="CHEBI:58453"/>
        <dbReference type="EC" id="1.1.1.193"/>
    </reaction>
</comment>
<evidence type="ECO:0000256" key="14">
    <source>
        <dbReference type="PIRSR" id="PIRSR006769-1"/>
    </source>
</evidence>
<evidence type="ECO:0000256" key="12">
    <source>
        <dbReference type="ARBA" id="ARBA00023268"/>
    </source>
</evidence>
<reference evidence="19" key="1">
    <citation type="submission" date="2017-11" db="EMBL/GenBank/DDBJ databases">
        <authorList>
            <person name="Watanabe M."/>
            <person name="Kojima H."/>
        </authorList>
    </citation>
    <scope>NUCLEOTIDE SEQUENCE [LARGE SCALE GENOMIC DNA]</scope>
    <source>
        <strain evidence="19">Tokyo 01</strain>
    </source>
</reference>
<dbReference type="InterPro" id="IPR011549">
    <property type="entry name" value="RibD_C"/>
</dbReference>
<comment type="function">
    <text evidence="1 13">Converts 2,5-diamino-6-(ribosylamino)-4(3h)-pyrimidinone 5'-phosphate into 5-amino-6-(ribosylamino)-2,4(1h,3h)-pyrimidinedione 5'-phosphate.</text>
</comment>
<dbReference type="GO" id="GO:0008703">
    <property type="term" value="F:5-amino-6-(5-phosphoribosylamino)uracil reductase activity"/>
    <property type="evidence" value="ECO:0007669"/>
    <property type="project" value="UniProtKB-EC"/>
</dbReference>
<name>A0A401FRU8_9BACT</name>
<evidence type="ECO:0000313" key="18">
    <source>
        <dbReference type="EMBL" id="GBC59686.1"/>
    </source>
</evidence>
<feature type="binding site" evidence="15">
    <location>
        <position position="170"/>
    </location>
    <ligand>
        <name>NADP(+)</name>
        <dbReference type="ChEBI" id="CHEBI:58349"/>
    </ligand>
</feature>
<accession>A0A401FRU8</accession>
<dbReference type="CDD" id="cd01284">
    <property type="entry name" value="Riboflavin_deaminase-reductase"/>
    <property type="match status" value="1"/>
</dbReference>
<dbReference type="EC" id="3.5.4.26" evidence="13"/>
<feature type="binding site" evidence="15">
    <location>
        <position position="196"/>
    </location>
    <ligand>
        <name>NADP(+)</name>
        <dbReference type="ChEBI" id="CHEBI:58349"/>
    </ligand>
</feature>
<dbReference type="InterPro" id="IPR050765">
    <property type="entry name" value="Riboflavin_Biosynth_HTPR"/>
</dbReference>
<dbReference type="InterPro" id="IPR016193">
    <property type="entry name" value="Cytidine_deaminase-like"/>
</dbReference>
<evidence type="ECO:0000256" key="13">
    <source>
        <dbReference type="PIRNR" id="PIRNR006769"/>
    </source>
</evidence>
<keyword evidence="19" id="KW-1185">Reference proteome</keyword>
<comment type="catalytic activity">
    <reaction evidence="13">
        <text>2,5-diamino-6-hydroxy-4-(5-phosphoribosylamino)-pyrimidine + H2O + H(+) = 5-amino-6-(5-phospho-D-ribosylamino)uracil + NH4(+)</text>
        <dbReference type="Rhea" id="RHEA:21868"/>
        <dbReference type="ChEBI" id="CHEBI:15377"/>
        <dbReference type="ChEBI" id="CHEBI:15378"/>
        <dbReference type="ChEBI" id="CHEBI:28938"/>
        <dbReference type="ChEBI" id="CHEBI:58453"/>
        <dbReference type="ChEBI" id="CHEBI:58614"/>
        <dbReference type="EC" id="3.5.4.26"/>
    </reaction>
</comment>
<dbReference type="PIRSF" id="PIRSF006769">
    <property type="entry name" value="RibD"/>
    <property type="match status" value="1"/>
</dbReference>
<dbReference type="SUPFAM" id="SSF53927">
    <property type="entry name" value="Cytidine deaminase-like"/>
    <property type="match status" value="1"/>
</dbReference>
<comment type="pathway">
    <text evidence="3 13">Cofactor biosynthesis; riboflavin biosynthesis; 5-amino-6-(D-ribitylamino)uracil from GTP: step 3/4.</text>
</comment>
<evidence type="ECO:0000256" key="10">
    <source>
        <dbReference type="ARBA" id="ARBA00022857"/>
    </source>
</evidence>
<comment type="cofactor">
    <cofactor evidence="13 16">
        <name>Zn(2+)</name>
        <dbReference type="ChEBI" id="CHEBI:29105"/>
    </cofactor>
    <text evidence="13 16">Binds 1 zinc ion.</text>
</comment>
<feature type="binding site" evidence="15">
    <location>
        <position position="223"/>
    </location>
    <ligand>
        <name>NADP(+)</name>
        <dbReference type="ChEBI" id="CHEBI:58349"/>
    </ligand>
</feature>
<keyword evidence="12" id="KW-0511">Multifunctional enzyme</keyword>
<feature type="binding site" evidence="15">
    <location>
        <position position="154"/>
    </location>
    <ligand>
        <name>NADP(+)</name>
        <dbReference type="ChEBI" id="CHEBI:58349"/>
    </ligand>
</feature>
<dbReference type="Gene3D" id="3.40.140.10">
    <property type="entry name" value="Cytidine Deaminase, domain 2"/>
    <property type="match status" value="1"/>
</dbReference>
<dbReference type="SUPFAM" id="SSF53597">
    <property type="entry name" value="Dihydrofolate reductase-like"/>
    <property type="match status" value="1"/>
</dbReference>
<dbReference type="PROSITE" id="PS51747">
    <property type="entry name" value="CYT_DCMP_DEAMINASES_2"/>
    <property type="match status" value="1"/>
</dbReference>
<evidence type="ECO:0000256" key="5">
    <source>
        <dbReference type="ARBA" id="ARBA00007417"/>
    </source>
</evidence>
<keyword evidence="6 13" id="KW-0686">Riboflavin biosynthesis</keyword>
<feature type="binding site" evidence="15">
    <location>
        <begin position="297"/>
        <end position="303"/>
    </location>
    <ligand>
        <name>NADP(+)</name>
        <dbReference type="ChEBI" id="CHEBI:58349"/>
    </ligand>
</feature>
<dbReference type="EC" id="1.1.1.193" evidence="13"/>
<dbReference type="InterPro" id="IPR004794">
    <property type="entry name" value="Eubact_RibD"/>
</dbReference>
<dbReference type="PANTHER" id="PTHR38011">
    <property type="entry name" value="DIHYDROFOLATE REDUCTASE FAMILY PROTEIN (AFU_ORTHOLOGUE AFUA_8G06820)"/>
    <property type="match status" value="1"/>
</dbReference>
<dbReference type="Proteomes" id="UP000288096">
    <property type="component" value="Unassembled WGS sequence"/>
</dbReference>
<dbReference type="InterPro" id="IPR016192">
    <property type="entry name" value="APOBEC/CMP_deaminase_Zn-bd"/>
</dbReference>
<dbReference type="PANTHER" id="PTHR38011:SF7">
    <property type="entry name" value="2,5-DIAMINO-6-RIBOSYLAMINO-4(3H)-PYRIMIDINONE 5'-PHOSPHATE REDUCTASE"/>
    <property type="match status" value="1"/>
</dbReference>
<keyword evidence="8 13" id="KW-0378">Hydrolase</keyword>
<dbReference type="Gene3D" id="3.40.430.10">
    <property type="entry name" value="Dihydrofolate Reductase, subunit A"/>
    <property type="match status" value="1"/>
</dbReference>
<comment type="similarity">
    <text evidence="4 13">In the N-terminal section; belongs to the cytidine and deoxycytidylate deaminase family.</text>
</comment>
<feature type="binding site" evidence="15">
    <location>
        <position position="204"/>
    </location>
    <ligand>
        <name>substrate</name>
    </ligand>
</feature>
<keyword evidence="9 13" id="KW-0862">Zinc</keyword>
<keyword evidence="7 13" id="KW-0479">Metal-binding</keyword>
<dbReference type="EMBL" id="BEXT01000001">
    <property type="protein sequence ID" value="GBC59686.1"/>
    <property type="molecule type" value="Genomic_DNA"/>
</dbReference>
<evidence type="ECO:0000256" key="3">
    <source>
        <dbReference type="ARBA" id="ARBA00004910"/>
    </source>
</evidence>
<feature type="binding site" evidence="15">
    <location>
        <position position="184"/>
    </location>
    <ligand>
        <name>substrate</name>
    </ligand>
</feature>
<dbReference type="GO" id="GO:0008835">
    <property type="term" value="F:diaminohydroxyphosphoribosylaminopyrimidine deaminase activity"/>
    <property type="evidence" value="ECO:0007669"/>
    <property type="project" value="UniProtKB-EC"/>
</dbReference>
<evidence type="ECO:0000256" key="2">
    <source>
        <dbReference type="ARBA" id="ARBA00004882"/>
    </source>
</evidence>
<evidence type="ECO:0000256" key="4">
    <source>
        <dbReference type="ARBA" id="ARBA00005259"/>
    </source>
</evidence>
<dbReference type="FunFam" id="3.40.140.10:FF:000025">
    <property type="entry name" value="Riboflavin biosynthesis protein RibD"/>
    <property type="match status" value="1"/>
</dbReference>
<evidence type="ECO:0000259" key="17">
    <source>
        <dbReference type="PROSITE" id="PS51747"/>
    </source>
</evidence>
<dbReference type="InterPro" id="IPR002734">
    <property type="entry name" value="RibDG_C"/>
</dbReference>
<dbReference type="GO" id="GO:0008270">
    <property type="term" value="F:zinc ion binding"/>
    <property type="evidence" value="ECO:0007669"/>
    <property type="project" value="InterPro"/>
</dbReference>
<keyword evidence="11 13" id="KW-0560">Oxidoreductase</keyword>
<evidence type="ECO:0000256" key="15">
    <source>
        <dbReference type="PIRSR" id="PIRSR006769-2"/>
    </source>
</evidence>
<dbReference type="PROSITE" id="PS00903">
    <property type="entry name" value="CYT_DCMP_DEAMINASES_1"/>
    <property type="match status" value="1"/>
</dbReference>
<comment type="similarity">
    <text evidence="5 13">In the C-terminal section; belongs to the HTP reductase family.</text>
</comment>
<comment type="caution">
    <text evidence="18">The sequence shown here is derived from an EMBL/GenBank/DDBJ whole genome shotgun (WGS) entry which is preliminary data.</text>
</comment>
<dbReference type="GO" id="GO:0009231">
    <property type="term" value="P:riboflavin biosynthetic process"/>
    <property type="evidence" value="ECO:0007669"/>
    <property type="project" value="UniProtKB-UniPathway"/>
</dbReference>
<proteinExistence type="inferred from homology"/>
<feature type="active site" description="Proton donor" evidence="14">
    <location>
        <position position="52"/>
    </location>
</feature>
<comment type="pathway">
    <text evidence="2 13">Cofactor biosynthesis; riboflavin biosynthesis; 5-amino-6-(D-ribitylamino)uracil from GTP: step 2/4.</text>
</comment>
<reference evidence="19" key="2">
    <citation type="submission" date="2019-01" db="EMBL/GenBank/DDBJ databases">
        <title>Genome sequence of Desulfonema ishimotonii strain Tokyo 01.</title>
        <authorList>
            <person name="Fukui M."/>
        </authorList>
    </citation>
    <scope>NUCLEOTIDE SEQUENCE [LARGE SCALE GENOMIC DNA]</scope>
    <source>
        <strain evidence="19">Tokyo 01</strain>
    </source>
</reference>
<feature type="binding site" evidence="15">
    <location>
        <position position="295"/>
    </location>
    <ligand>
        <name>substrate</name>
    </ligand>
</feature>
<evidence type="ECO:0000256" key="16">
    <source>
        <dbReference type="PIRSR" id="PIRSR006769-3"/>
    </source>
</evidence>
<dbReference type="NCBIfam" id="TIGR00227">
    <property type="entry name" value="ribD_Cterm"/>
    <property type="match status" value="1"/>
</dbReference>
<feature type="binding site" evidence="15">
    <location>
        <position position="200"/>
    </location>
    <ligand>
        <name>NADP(+)</name>
        <dbReference type="ChEBI" id="CHEBI:58349"/>
    </ligand>
</feature>
<dbReference type="UniPathway" id="UPA00275">
    <property type="reaction ID" value="UER00401"/>
</dbReference>